<dbReference type="EMBL" id="FMYQ01000010">
    <property type="protein sequence ID" value="SDC78266.1"/>
    <property type="molecule type" value="Genomic_DNA"/>
</dbReference>
<proteinExistence type="predicted"/>
<evidence type="ECO:0000313" key="1">
    <source>
        <dbReference type="EMBL" id="SDC78266.1"/>
    </source>
</evidence>
<keyword evidence="2" id="KW-1185">Reference proteome</keyword>
<evidence type="ECO:0000313" key="2">
    <source>
        <dbReference type="Proteomes" id="UP000198908"/>
    </source>
</evidence>
<dbReference type="AlphaFoldDB" id="A0A1G6PFG5"/>
<protein>
    <submittedName>
        <fullName evidence="1">Uncharacterized protein</fullName>
    </submittedName>
</protein>
<organism evidence="1 2">
    <name type="scientific">Paraburkholderia lycopersici</name>
    <dbReference type="NCBI Taxonomy" id="416944"/>
    <lineage>
        <taxon>Bacteria</taxon>
        <taxon>Pseudomonadati</taxon>
        <taxon>Pseudomonadota</taxon>
        <taxon>Betaproteobacteria</taxon>
        <taxon>Burkholderiales</taxon>
        <taxon>Burkholderiaceae</taxon>
        <taxon>Paraburkholderia</taxon>
    </lineage>
</organism>
<name>A0A1G6PFG5_9BURK</name>
<gene>
    <name evidence="1" type="ORF">SAMN05421548_110112</name>
</gene>
<reference evidence="2" key="1">
    <citation type="submission" date="2016-09" db="EMBL/GenBank/DDBJ databases">
        <authorList>
            <person name="Varghese N."/>
            <person name="Submissions S."/>
        </authorList>
    </citation>
    <scope>NUCLEOTIDE SEQUENCE [LARGE SCALE GENOMIC DNA]</scope>
    <source>
        <strain evidence="2">TNe-862</strain>
    </source>
</reference>
<accession>A0A1G6PFG5</accession>
<sequence length="144" mass="15665">MSAWEITKKVLKYTNPTASLLTDAVELAAKAVSSASEKGAEPLREEIAKQNLQLQFAQHQARVAQELAIARRIDSAEEVEIEEFYDASGKGQVGLSVDAEATTGTLGLGGEGRKVTKRIYRFKGLHAEAEKIYNQMLASDENPA</sequence>
<dbReference type="RefSeq" id="WP_176929070.1">
    <property type="nucleotide sequence ID" value="NZ_FMYQ01000010.1"/>
</dbReference>
<dbReference type="Proteomes" id="UP000198908">
    <property type="component" value="Unassembled WGS sequence"/>
</dbReference>